<proteinExistence type="predicted"/>
<keyword evidence="1" id="KW-1133">Transmembrane helix</keyword>
<name>A0A0G1GLS5_9BACT</name>
<evidence type="ECO:0000313" key="2">
    <source>
        <dbReference type="EMBL" id="KKT35490.1"/>
    </source>
</evidence>
<reference evidence="2 3" key="1">
    <citation type="journal article" date="2015" name="Nature">
        <title>rRNA introns, odd ribosomes, and small enigmatic genomes across a large radiation of phyla.</title>
        <authorList>
            <person name="Brown C.T."/>
            <person name="Hug L.A."/>
            <person name="Thomas B.C."/>
            <person name="Sharon I."/>
            <person name="Castelle C.J."/>
            <person name="Singh A."/>
            <person name="Wilkins M.J."/>
            <person name="Williams K.H."/>
            <person name="Banfield J.F."/>
        </authorList>
    </citation>
    <scope>NUCLEOTIDE SEQUENCE [LARGE SCALE GENOMIC DNA]</scope>
</reference>
<organism evidence="2 3">
    <name type="scientific">Candidatus Collierbacteria bacterium GW2011_GWA1_44_12</name>
    <dbReference type="NCBI Taxonomy" id="1618376"/>
    <lineage>
        <taxon>Bacteria</taxon>
        <taxon>Candidatus Collieribacteriota</taxon>
    </lineage>
</organism>
<keyword evidence="1" id="KW-0812">Transmembrane</keyword>
<feature type="transmembrane region" description="Helical" evidence="1">
    <location>
        <begin position="24"/>
        <end position="42"/>
    </location>
</feature>
<comment type="caution">
    <text evidence="2">The sequence shown here is derived from an EMBL/GenBank/DDBJ whole genome shotgun (WGS) entry which is preliminary data.</text>
</comment>
<protein>
    <submittedName>
        <fullName evidence="2">Uncharacterized protein</fullName>
    </submittedName>
</protein>
<gene>
    <name evidence="2" type="ORF">UW23_C0015G0002</name>
</gene>
<sequence>MKILSSLFSRLPHFGSDETMSRRHLMPGLLFFIVIIIIDAFIQSNHGGNIGIRLFSKSVFILSAGWLVYINYITGQLPSTLIWLANVVYALLLIISIVFTAAIFDYIAIVVGLVIIASLLGYLAYETFGKV</sequence>
<evidence type="ECO:0000256" key="1">
    <source>
        <dbReference type="SAM" id="Phobius"/>
    </source>
</evidence>
<keyword evidence="1" id="KW-0472">Membrane</keyword>
<accession>A0A0G1GLS5</accession>
<feature type="transmembrane region" description="Helical" evidence="1">
    <location>
        <begin position="80"/>
        <end position="99"/>
    </location>
</feature>
<dbReference type="Proteomes" id="UP000034069">
    <property type="component" value="Unassembled WGS sequence"/>
</dbReference>
<dbReference type="AlphaFoldDB" id="A0A0G1GLS5"/>
<evidence type="ECO:0000313" key="3">
    <source>
        <dbReference type="Proteomes" id="UP000034069"/>
    </source>
</evidence>
<feature type="transmembrane region" description="Helical" evidence="1">
    <location>
        <begin position="54"/>
        <end position="74"/>
    </location>
</feature>
<dbReference type="EMBL" id="LCHN01000015">
    <property type="protein sequence ID" value="KKT35490.1"/>
    <property type="molecule type" value="Genomic_DNA"/>
</dbReference>
<feature type="transmembrane region" description="Helical" evidence="1">
    <location>
        <begin position="106"/>
        <end position="125"/>
    </location>
</feature>